<organism evidence="3 4">
    <name type="scientific">Lentithecium fluviatile CBS 122367</name>
    <dbReference type="NCBI Taxonomy" id="1168545"/>
    <lineage>
        <taxon>Eukaryota</taxon>
        <taxon>Fungi</taxon>
        <taxon>Dikarya</taxon>
        <taxon>Ascomycota</taxon>
        <taxon>Pezizomycotina</taxon>
        <taxon>Dothideomycetes</taxon>
        <taxon>Pleosporomycetidae</taxon>
        <taxon>Pleosporales</taxon>
        <taxon>Massarineae</taxon>
        <taxon>Lentitheciaceae</taxon>
        <taxon>Lentithecium</taxon>
    </lineage>
</organism>
<dbReference type="SUPFAM" id="SSF52540">
    <property type="entry name" value="P-loop containing nucleoside triphosphate hydrolases"/>
    <property type="match status" value="1"/>
</dbReference>
<dbReference type="PANTHER" id="PTHR46411:SF2">
    <property type="entry name" value="AAA+ ATPASE DOMAIN-CONTAINING PROTEIN"/>
    <property type="match status" value="1"/>
</dbReference>
<feature type="compositionally biased region" description="Polar residues" evidence="1">
    <location>
        <begin position="511"/>
        <end position="523"/>
    </location>
</feature>
<dbReference type="Pfam" id="PF23232">
    <property type="entry name" value="AAA_lid_13"/>
    <property type="match status" value="1"/>
</dbReference>
<reference evidence="3" key="1">
    <citation type="journal article" date="2020" name="Stud. Mycol.">
        <title>101 Dothideomycetes genomes: a test case for predicting lifestyles and emergence of pathogens.</title>
        <authorList>
            <person name="Haridas S."/>
            <person name="Albert R."/>
            <person name="Binder M."/>
            <person name="Bloem J."/>
            <person name="Labutti K."/>
            <person name="Salamov A."/>
            <person name="Andreopoulos B."/>
            <person name="Baker S."/>
            <person name="Barry K."/>
            <person name="Bills G."/>
            <person name="Bluhm B."/>
            <person name="Cannon C."/>
            <person name="Castanera R."/>
            <person name="Culley D."/>
            <person name="Daum C."/>
            <person name="Ezra D."/>
            <person name="Gonzalez J."/>
            <person name="Henrissat B."/>
            <person name="Kuo A."/>
            <person name="Liang C."/>
            <person name="Lipzen A."/>
            <person name="Lutzoni F."/>
            <person name="Magnuson J."/>
            <person name="Mondo S."/>
            <person name="Nolan M."/>
            <person name="Ohm R."/>
            <person name="Pangilinan J."/>
            <person name="Park H.-J."/>
            <person name="Ramirez L."/>
            <person name="Alfaro M."/>
            <person name="Sun H."/>
            <person name="Tritt A."/>
            <person name="Yoshinaga Y."/>
            <person name="Zwiers L.-H."/>
            <person name="Turgeon B."/>
            <person name="Goodwin S."/>
            <person name="Spatafora J."/>
            <person name="Crous P."/>
            <person name="Grigoriev I."/>
        </authorList>
    </citation>
    <scope>NUCLEOTIDE SEQUENCE</scope>
    <source>
        <strain evidence="3">CBS 122367</strain>
    </source>
</reference>
<sequence length="850" mass="96073">SELGTDSEEDTALALESETPELKHLEWAVFKAAPSLAAKSSYAIDVLDGEPALTFQNPNLRHLRLYLKPQETTKSRKSPANLHTKQPYDGLSPLPERIRINSKHIKKILEGINDEAFSGDGPWVMIRPYKALIYHAGPIRHKLQELEEKYGSTATKLPESNRQTEIDGAKIEQKVSSHSQPDGEGKTNVVQDEFTSSLRALQHLQCLNEFITGYLHKKLAHLAGDLCRTISFADIWHLFKPGEEVIEQSRRQAYRVISVTSPAHRVIPPWERPWGKEAEESEDAVVIHCVHVDFDGKQLGPVSKQVRIVRFEGEKAVTSLPVFPLRFADGRKGLETPENVNDHATVTLRQRLISRGRTFLDVTTFKHMYYSGLSETRDEIDSHVVVDFVEAFSAMADKKWRPELEYLIGSTPKEADDERCSAECCRDQGIILSDLFVDRKRNAEYMAQLIPDDRHREPSPAIYPRPLEDIKSQVNSLSEDDLLIMSDRVCGFVLHSRKWEKLDPSYLTLPESKTSGDRTSPTPVNEEGSQADKRDNPHNSHPTSAEQKGNQQTAFEQLVLPDGHKDMVQSLIAQHLRDKESGRKESKRSQQMDIVRGKGKGLIILLHGAPGVGKTSTAEGVAEMFRKPLYQITCGDLGTTASEVEKALETHFTLASRWGCVLLLDEADVFLAARSKEDFVRNGLVSVFLRVLEYYAGILFLTTNRVGDFDEAFTSRIHISLHYPQLDWKSTEAIFGLNLSRIIERFESNERPITVDTQEILSFAEDYFSNHQKERWNGRQIRNACQTALALAEFRAQGGSHEQIKNANATVHLKVEDIEKVTTAYLEFIEYLNDVHGSDAARLAKRLKLR</sequence>
<dbReference type="InterPro" id="IPR003959">
    <property type="entry name" value="ATPase_AAA_core"/>
</dbReference>
<name>A0A6G1J3H4_9PLEO</name>
<protein>
    <submittedName>
        <fullName evidence="3">P-loop containing nucleoside triphosphate hydrolase protein</fullName>
    </submittedName>
</protein>
<dbReference type="GO" id="GO:0016887">
    <property type="term" value="F:ATP hydrolysis activity"/>
    <property type="evidence" value="ECO:0007669"/>
    <property type="project" value="InterPro"/>
</dbReference>
<evidence type="ECO:0000313" key="3">
    <source>
        <dbReference type="EMBL" id="KAF2684958.1"/>
    </source>
</evidence>
<proteinExistence type="predicted"/>
<feature type="compositionally biased region" description="Polar residues" evidence="1">
    <location>
        <begin position="539"/>
        <end position="551"/>
    </location>
</feature>
<dbReference type="EMBL" id="MU005580">
    <property type="protein sequence ID" value="KAF2684958.1"/>
    <property type="molecule type" value="Genomic_DNA"/>
</dbReference>
<feature type="non-terminal residue" evidence="3">
    <location>
        <position position="850"/>
    </location>
</feature>
<dbReference type="GO" id="GO:0005524">
    <property type="term" value="F:ATP binding"/>
    <property type="evidence" value="ECO:0007669"/>
    <property type="project" value="InterPro"/>
</dbReference>
<dbReference type="InterPro" id="IPR003593">
    <property type="entry name" value="AAA+_ATPase"/>
</dbReference>
<dbReference type="Pfam" id="PF00004">
    <property type="entry name" value="AAA"/>
    <property type="match status" value="1"/>
</dbReference>
<dbReference type="SMART" id="SM00382">
    <property type="entry name" value="AAA"/>
    <property type="match status" value="1"/>
</dbReference>
<dbReference type="Gene3D" id="3.40.50.300">
    <property type="entry name" value="P-loop containing nucleotide triphosphate hydrolases"/>
    <property type="match status" value="1"/>
</dbReference>
<feature type="region of interest" description="Disordered" evidence="1">
    <location>
        <begin position="507"/>
        <end position="551"/>
    </location>
</feature>
<dbReference type="Pfam" id="PF22942">
    <property type="entry name" value="DUF7025"/>
    <property type="match status" value="1"/>
</dbReference>
<evidence type="ECO:0000256" key="1">
    <source>
        <dbReference type="SAM" id="MobiDB-lite"/>
    </source>
</evidence>
<feature type="domain" description="AAA+ ATPase" evidence="2">
    <location>
        <begin position="600"/>
        <end position="727"/>
    </location>
</feature>
<dbReference type="InterPro" id="IPR027417">
    <property type="entry name" value="P-loop_NTPase"/>
</dbReference>
<evidence type="ECO:0000259" key="2">
    <source>
        <dbReference type="SMART" id="SM00382"/>
    </source>
</evidence>
<dbReference type="PANTHER" id="PTHR46411">
    <property type="entry name" value="FAMILY ATPASE, PUTATIVE-RELATED"/>
    <property type="match status" value="1"/>
</dbReference>
<dbReference type="OrthoDB" id="10042665at2759"/>
<dbReference type="InterPro" id="IPR054289">
    <property type="entry name" value="DUF7025"/>
</dbReference>
<dbReference type="InterPro" id="IPR056599">
    <property type="entry name" value="AAA_lid_fung"/>
</dbReference>
<keyword evidence="4" id="KW-1185">Reference proteome</keyword>
<dbReference type="CDD" id="cd19481">
    <property type="entry name" value="RecA-like_protease"/>
    <property type="match status" value="1"/>
</dbReference>
<accession>A0A6G1J3H4</accession>
<feature type="region of interest" description="Disordered" evidence="1">
    <location>
        <begin position="70"/>
        <end position="94"/>
    </location>
</feature>
<evidence type="ECO:0000313" key="4">
    <source>
        <dbReference type="Proteomes" id="UP000799291"/>
    </source>
</evidence>
<feature type="non-terminal residue" evidence="3">
    <location>
        <position position="1"/>
    </location>
</feature>
<gene>
    <name evidence="3" type="ORF">K458DRAFT_241101</name>
</gene>
<dbReference type="AlphaFoldDB" id="A0A6G1J3H4"/>
<keyword evidence="3" id="KW-0378">Hydrolase</keyword>
<dbReference type="Proteomes" id="UP000799291">
    <property type="component" value="Unassembled WGS sequence"/>
</dbReference>